<comment type="caution">
    <text evidence="3">The sequence shown here is derived from an EMBL/GenBank/DDBJ whole genome shotgun (WGS) entry which is preliminary data.</text>
</comment>
<feature type="signal peptide" evidence="1">
    <location>
        <begin position="1"/>
        <end position="19"/>
    </location>
</feature>
<reference evidence="3" key="1">
    <citation type="submission" date="2020-11" db="EMBL/GenBank/DDBJ databases">
        <authorList>
            <consortium name="DOE Joint Genome Institute"/>
            <person name="Ahrendt S."/>
            <person name="Riley R."/>
            <person name="Andreopoulos W."/>
            <person name="Labutti K."/>
            <person name="Pangilinan J."/>
            <person name="Ruiz-Duenas F.J."/>
            <person name="Barrasa J.M."/>
            <person name="Sanchez-Garcia M."/>
            <person name="Camarero S."/>
            <person name="Miyauchi S."/>
            <person name="Serrano A."/>
            <person name="Linde D."/>
            <person name="Babiker R."/>
            <person name="Drula E."/>
            <person name="Ayuso-Fernandez I."/>
            <person name="Pacheco R."/>
            <person name="Padilla G."/>
            <person name="Ferreira P."/>
            <person name="Barriuso J."/>
            <person name="Kellner H."/>
            <person name="Castanera R."/>
            <person name="Alfaro M."/>
            <person name="Ramirez L."/>
            <person name="Pisabarro A.G."/>
            <person name="Kuo A."/>
            <person name="Tritt A."/>
            <person name="Lipzen A."/>
            <person name="He G."/>
            <person name="Yan M."/>
            <person name="Ng V."/>
            <person name="Cullen D."/>
            <person name="Martin F."/>
            <person name="Rosso M.-N."/>
            <person name="Henrissat B."/>
            <person name="Hibbett D."/>
            <person name="Martinez A.T."/>
            <person name="Grigoriev I.V."/>
        </authorList>
    </citation>
    <scope>NUCLEOTIDE SEQUENCE</scope>
    <source>
        <strain evidence="3">CBS 506.95</strain>
    </source>
</reference>
<keyword evidence="1" id="KW-0732">Signal</keyword>
<proteinExistence type="predicted"/>
<evidence type="ECO:0000313" key="3">
    <source>
        <dbReference type="EMBL" id="KAF9532985.1"/>
    </source>
</evidence>
<dbReference type="OrthoDB" id="1612078at2759"/>
<dbReference type="AlphaFoldDB" id="A0A9P6JUZ2"/>
<feature type="domain" description="Peptide N-acetyl-beta-D-glucosaminyl asparaginase amidase A N-terminal" evidence="2">
    <location>
        <begin position="31"/>
        <end position="354"/>
    </location>
</feature>
<protein>
    <submittedName>
        <fullName evidence="3">Peptide N-acetyl-beta-D-glucosaminyl asparaginase amidase A-domain-containing protein</fullName>
    </submittedName>
</protein>
<evidence type="ECO:0000256" key="1">
    <source>
        <dbReference type="SAM" id="SignalP"/>
    </source>
</evidence>
<evidence type="ECO:0000259" key="2">
    <source>
        <dbReference type="Pfam" id="PF12222"/>
    </source>
</evidence>
<dbReference type="PANTHER" id="PTHR31104">
    <property type="entry name" value="PEPTIDE-N4-(N-ACETYL-BETA-GLUCOSAMINYL)ASPARAGINE AMIDASE A PROTEIN"/>
    <property type="match status" value="1"/>
</dbReference>
<dbReference type="EMBL" id="MU157830">
    <property type="protein sequence ID" value="KAF9532985.1"/>
    <property type="molecule type" value="Genomic_DNA"/>
</dbReference>
<accession>A0A9P6JUZ2</accession>
<evidence type="ECO:0000313" key="4">
    <source>
        <dbReference type="Proteomes" id="UP000807306"/>
    </source>
</evidence>
<feature type="chain" id="PRO_5040299736" evidence="1">
    <location>
        <begin position="20"/>
        <end position="582"/>
    </location>
</feature>
<dbReference type="InterPro" id="IPR021102">
    <property type="entry name" value="PNGase_A"/>
</dbReference>
<dbReference type="InterPro" id="IPR056948">
    <property type="entry name" value="PNGaseA_N"/>
</dbReference>
<organism evidence="3 4">
    <name type="scientific">Crepidotus variabilis</name>
    <dbReference type="NCBI Taxonomy" id="179855"/>
    <lineage>
        <taxon>Eukaryota</taxon>
        <taxon>Fungi</taxon>
        <taxon>Dikarya</taxon>
        <taxon>Basidiomycota</taxon>
        <taxon>Agaricomycotina</taxon>
        <taxon>Agaricomycetes</taxon>
        <taxon>Agaricomycetidae</taxon>
        <taxon>Agaricales</taxon>
        <taxon>Agaricineae</taxon>
        <taxon>Crepidotaceae</taxon>
        <taxon>Crepidotus</taxon>
    </lineage>
</organism>
<name>A0A9P6JUZ2_9AGAR</name>
<dbReference type="Pfam" id="PF25156">
    <property type="entry name" value="PNGase_A_C"/>
    <property type="match status" value="1"/>
</dbReference>
<keyword evidence="4" id="KW-1185">Reference proteome</keyword>
<dbReference type="Pfam" id="PF12222">
    <property type="entry name" value="PNGaseA"/>
    <property type="match status" value="1"/>
</dbReference>
<dbReference type="Proteomes" id="UP000807306">
    <property type="component" value="Unassembled WGS sequence"/>
</dbReference>
<sequence>MHSFLSCFLALLFLRLSSATQLVNFQVTQPPIVPQNVKKCTIKVLERDFAFSYGLAEVVQLQPPTDCGPSGTWSAITLNFTVTSNGTQYDRLGIFTFQNVEIWRTSTPEPVKGDGIIWTYIKDVTRYLPLFKKPGTFILQLDNLIQEGLDGVYSTVLYATFYASTPSHPPAQTADVLLPISNMKNDTGNDVSVPPGFSLNLTLPRNSVQVIAELYASGNAQEEFWYTNTPNKFLPNLPADNYLGQGPFREVRLLIDGQLAGAVYPYVTFFTGAYVPAFWRPINSYGAQDLPTYFLDVTPFVPLLSDGKPHNFSIDVASAEDDKGILQNWYLSGVLHVYTDSSSKPTTGKMTRYAADPYSKSSTTGTVHANSVDSIVSAKRVVHVESTIVSGSGKKNHVVFSQELLYKNVQNYRNNGLTENMTQTASGSILSTHNGVPVLVDQFFYPVTVNFTAFDSTFKNWSTVIDSSYRRELLPLPNVMKTKIDNRQQTTGYYFIQSSGNYGNGTNDSNFHYSDDHGNTYSRDVGAEYLNYTNVRITHDKESGSLAKSVVADDSQKVMSMDIPESLIPVRLPNGRKYPQAP</sequence>
<gene>
    <name evidence="3" type="ORF">CPB83DRAFT_846735</name>
</gene>